<sequence length="425" mass="47147">MRLLTLIFIFVAADFAYPYDLKDALRDALANNDDIAVISRQSELSSLQSKIALSDLLPTAALGLSYDLHGELWSPIGIGSLTNPGIGIVVKHNLSSLIAPTSRLLMAKHDHLSAKFLHADAVHKILLQVIEAYLGVIESEETLALYKESIRALEMHLDAVHRALKLGESTKGELAYAKARLSSAKSQYLRAENSAEKSKDFFSYLTGKRHLSDNLQEPYFNRKYIPNTLNDVMKLALANNMTLKASKSSRESAKLKIAEAIGNWMPSVSVETSFQYAPSTRVVADGVRYLSSQTVLNIGLPLFTGGKNSIVVAMAYENKALKEHEYSAKNKLLEQEVREAWNNYRNSESLVAASRDLVDAHDIAFKSIKQEAQLNLKSNLNVIDAELELLKARIQLRQAQSGRIIAFYKLFFMLHGGDAIKLLLG</sequence>
<organism evidence="8 9">
    <name type="scientific">Neorickettsia helminthoeca str. Oregon</name>
    <dbReference type="NCBI Taxonomy" id="1286528"/>
    <lineage>
        <taxon>Bacteria</taxon>
        <taxon>Pseudomonadati</taxon>
        <taxon>Pseudomonadota</taxon>
        <taxon>Alphaproteobacteria</taxon>
        <taxon>Rickettsiales</taxon>
        <taxon>Anaplasmataceae</taxon>
        <taxon>Neorickettsia</taxon>
    </lineage>
</organism>
<dbReference type="GO" id="GO:0015288">
    <property type="term" value="F:porin activity"/>
    <property type="evidence" value="ECO:0007669"/>
    <property type="project" value="TreeGrafter"/>
</dbReference>
<accession>X5HKU2</accession>
<dbReference type="OrthoDB" id="9814637at2"/>
<evidence type="ECO:0000256" key="2">
    <source>
        <dbReference type="ARBA" id="ARBA00007613"/>
    </source>
</evidence>
<dbReference type="PANTHER" id="PTHR30026">
    <property type="entry name" value="OUTER MEMBRANE PROTEIN TOLC"/>
    <property type="match status" value="1"/>
</dbReference>
<dbReference type="AlphaFoldDB" id="X5HKU2"/>
<dbReference type="PANTHER" id="PTHR30026:SF20">
    <property type="entry name" value="OUTER MEMBRANE PROTEIN TOLC"/>
    <property type="match status" value="1"/>
</dbReference>
<keyword evidence="3" id="KW-0813">Transport</keyword>
<comment type="subcellular location">
    <subcellularLocation>
        <location evidence="1">Cell outer membrane</location>
    </subcellularLocation>
</comment>
<dbReference type="RefSeq" id="WP_038560006.1">
    <property type="nucleotide sequence ID" value="NZ_CP007481.1"/>
</dbReference>
<name>X5HKU2_9RICK</name>
<evidence type="ECO:0000256" key="3">
    <source>
        <dbReference type="ARBA" id="ARBA00022448"/>
    </source>
</evidence>
<dbReference type="HOGENOM" id="CLU_622310_0_0_5"/>
<keyword evidence="4" id="KW-1134">Transmembrane beta strand</keyword>
<keyword evidence="7" id="KW-0998">Cell outer membrane</keyword>
<dbReference type="SUPFAM" id="SSF56954">
    <property type="entry name" value="Outer membrane efflux proteins (OEP)"/>
    <property type="match status" value="1"/>
</dbReference>
<comment type="similarity">
    <text evidence="2">Belongs to the outer membrane factor (OMF) (TC 1.B.17) family.</text>
</comment>
<keyword evidence="5" id="KW-0812">Transmembrane</keyword>
<proteinExistence type="inferred from homology"/>
<dbReference type="KEGG" id="nhm:NHE_0757"/>
<dbReference type="STRING" id="1286528.NHE_0757"/>
<evidence type="ECO:0000256" key="1">
    <source>
        <dbReference type="ARBA" id="ARBA00004442"/>
    </source>
</evidence>
<gene>
    <name evidence="8" type="ORF">NHE_0757</name>
</gene>
<dbReference type="Pfam" id="PF02321">
    <property type="entry name" value="OEP"/>
    <property type="match status" value="2"/>
</dbReference>
<dbReference type="InterPro" id="IPR051906">
    <property type="entry name" value="TolC-like"/>
</dbReference>
<evidence type="ECO:0000256" key="7">
    <source>
        <dbReference type="ARBA" id="ARBA00023237"/>
    </source>
</evidence>
<protein>
    <submittedName>
        <fullName evidence="8">Outer membrane efflux family protein</fullName>
    </submittedName>
</protein>
<evidence type="ECO:0000256" key="5">
    <source>
        <dbReference type="ARBA" id="ARBA00022692"/>
    </source>
</evidence>
<evidence type="ECO:0000256" key="6">
    <source>
        <dbReference type="ARBA" id="ARBA00023136"/>
    </source>
</evidence>
<keyword evidence="6" id="KW-0472">Membrane</keyword>
<keyword evidence="9" id="KW-1185">Reference proteome</keyword>
<evidence type="ECO:0000256" key="4">
    <source>
        <dbReference type="ARBA" id="ARBA00022452"/>
    </source>
</evidence>
<dbReference type="GO" id="GO:0009279">
    <property type="term" value="C:cell outer membrane"/>
    <property type="evidence" value="ECO:0007669"/>
    <property type="project" value="UniProtKB-SubCell"/>
</dbReference>
<dbReference type="InterPro" id="IPR003423">
    <property type="entry name" value="OMP_efflux"/>
</dbReference>
<dbReference type="Gene3D" id="1.20.1600.10">
    <property type="entry name" value="Outer membrane efflux proteins (OEP)"/>
    <property type="match status" value="1"/>
</dbReference>
<dbReference type="Proteomes" id="UP000023755">
    <property type="component" value="Chromosome"/>
</dbReference>
<dbReference type="GO" id="GO:0015562">
    <property type="term" value="F:efflux transmembrane transporter activity"/>
    <property type="evidence" value="ECO:0007669"/>
    <property type="project" value="InterPro"/>
</dbReference>
<dbReference type="EMBL" id="CP007481">
    <property type="protein sequence ID" value="AHX11689.1"/>
    <property type="molecule type" value="Genomic_DNA"/>
</dbReference>
<evidence type="ECO:0000313" key="8">
    <source>
        <dbReference type="EMBL" id="AHX11689.1"/>
    </source>
</evidence>
<reference evidence="8 9" key="1">
    <citation type="submission" date="2014-03" db="EMBL/GenBank/DDBJ databases">
        <title>Sequencing and Comparison of Genomes and Transcriptome Profiles of Human Ehrlichiosis Agents.</title>
        <authorList>
            <person name="Lin M."/>
            <person name="Daugherty S.C."/>
            <person name="Nagaraj S."/>
            <person name="Cheng Z."/>
            <person name="Xiong Q."/>
            <person name="Lin F.-Y."/>
            <person name="Sengamalay N."/>
            <person name="Ott S."/>
            <person name="Godinez A."/>
            <person name="Tallon L.J."/>
            <person name="Sadzewicz L."/>
            <person name="Fraser C.M."/>
            <person name="Dunning Hotopp J.C."/>
            <person name="Rikihisa Y."/>
        </authorList>
    </citation>
    <scope>NUCLEOTIDE SEQUENCE [LARGE SCALE GENOMIC DNA]</scope>
    <source>
        <strain evidence="8 9">Oregon</strain>
    </source>
</reference>
<evidence type="ECO:0000313" key="9">
    <source>
        <dbReference type="Proteomes" id="UP000023755"/>
    </source>
</evidence>
<dbReference type="GO" id="GO:1990281">
    <property type="term" value="C:efflux pump complex"/>
    <property type="evidence" value="ECO:0007669"/>
    <property type="project" value="TreeGrafter"/>
</dbReference>